<dbReference type="Pfam" id="PF01796">
    <property type="entry name" value="OB_ChsH2_C"/>
    <property type="match status" value="1"/>
</dbReference>
<dbReference type="RefSeq" id="WP_028355158.1">
    <property type="nucleotide sequence ID" value="NZ_NEVT01000009.1"/>
</dbReference>
<reference evidence="3" key="1">
    <citation type="submission" date="2017-05" db="EMBL/GenBank/DDBJ databases">
        <title>Complete and WGS of Bordetella genogroups.</title>
        <authorList>
            <person name="Spilker T."/>
            <person name="Lipuma J."/>
        </authorList>
    </citation>
    <scope>NUCLEOTIDE SEQUENCE [LARGE SCALE GENOMIC DNA]</scope>
    <source>
        <strain evidence="3">AU8256</strain>
    </source>
</reference>
<dbReference type="SUPFAM" id="SSF50249">
    <property type="entry name" value="Nucleic acid-binding proteins"/>
    <property type="match status" value="1"/>
</dbReference>
<evidence type="ECO:0000313" key="3">
    <source>
        <dbReference type="Proteomes" id="UP000215633"/>
    </source>
</evidence>
<evidence type="ECO:0000259" key="1">
    <source>
        <dbReference type="Pfam" id="PF01796"/>
    </source>
</evidence>
<keyword evidence="3" id="KW-1185">Reference proteome</keyword>
<gene>
    <name evidence="2" type="ORF">CAL24_21840</name>
</gene>
<protein>
    <recommendedName>
        <fullName evidence="1">ChsH2 C-terminal OB-fold domain-containing protein</fullName>
    </recommendedName>
</protein>
<dbReference type="AlphaFoldDB" id="A0A261V5S1"/>
<dbReference type="Proteomes" id="UP000215633">
    <property type="component" value="Unassembled WGS sequence"/>
</dbReference>
<evidence type="ECO:0000313" key="2">
    <source>
        <dbReference type="EMBL" id="OZI69476.1"/>
    </source>
</evidence>
<dbReference type="PANTHER" id="PTHR34075:SF5">
    <property type="entry name" value="BLR3430 PROTEIN"/>
    <property type="match status" value="1"/>
</dbReference>
<dbReference type="InterPro" id="IPR002878">
    <property type="entry name" value="ChsH2_C"/>
</dbReference>
<dbReference type="EMBL" id="NEVT01000009">
    <property type="protein sequence ID" value="OZI69476.1"/>
    <property type="molecule type" value="Genomic_DNA"/>
</dbReference>
<proteinExistence type="predicted"/>
<dbReference type="InterPro" id="IPR052513">
    <property type="entry name" value="Thioester_dehydratase-like"/>
</dbReference>
<comment type="caution">
    <text evidence="2">The sequence shown here is derived from an EMBL/GenBank/DDBJ whole genome shotgun (WGS) entry which is preliminary data.</text>
</comment>
<dbReference type="InterPro" id="IPR012340">
    <property type="entry name" value="NA-bd_OB-fold"/>
</dbReference>
<organism evidence="2 3">
    <name type="scientific">Bordetella genomosp. 2</name>
    <dbReference type="NCBI Taxonomy" id="1983456"/>
    <lineage>
        <taxon>Bacteria</taxon>
        <taxon>Pseudomonadati</taxon>
        <taxon>Pseudomonadota</taxon>
        <taxon>Betaproteobacteria</taxon>
        <taxon>Burkholderiales</taxon>
        <taxon>Alcaligenaceae</taxon>
        <taxon>Bordetella</taxon>
    </lineage>
</organism>
<feature type="domain" description="ChsH2 C-terminal OB-fold" evidence="1">
    <location>
        <begin position="55"/>
        <end position="114"/>
    </location>
</feature>
<name>A0A261V5S1_9BORD</name>
<dbReference type="PANTHER" id="PTHR34075">
    <property type="entry name" value="BLR3430 PROTEIN"/>
    <property type="match status" value="1"/>
</dbReference>
<sequence>MTEHPPSASGPLPQQEYFAHLAAGRFMIQRSRSSGEYVFYPRVAAPRTGALDLEWVAASGRGTVYATTVMRVRPPAEPYNVCLVELEEGPRMMSRVEGVAPQDVRVGMAVRARIARDADGQPLVVFDPVKQEQA</sequence>
<accession>A0A261V5S1</accession>